<dbReference type="KEGG" id="caz:CARG_02555"/>
<gene>
    <name evidence="1" type="ORF">CARG_02555</name>
</gene>
<dbReference type="Proteomes" id="UP000016943">
    <property type="component" value="Chromosome"/>
</dbReference>
<dbReference type="GeneID" id="78249352"/>
<dbReference type="RefSeq" id="WP_020975815.1">
    <property type="nucleotide sequence ID" value="NC_022198.1"/>
</dbReference>
<sequence length="122" mass="13638">MSTSNPWIRYRDVLEVIERSTNQAMSEKLSAQSQSDWVYWDGIKENCRVMGVNVAGLAVTTPQPPTAEMIEARTLARVIDCIDAITEKALSSREEQAQAAMLLGLKNLRAELRSKQDKLLGE</sequence>
<proteinExistence type="predicted"/>
<protein>
    <submittedName>
        <fullName evidence="1">Uncharacterized protein</fullName>
    </submittedName>
</protein>
<accession>U3GT96</accession>
<reference evidence="1 2" key="1">
    <citation type="journal article" date="2013" name="Genome Announc.">
        <title>Whole-Genome Sequence of the Clinical Strain Corynebacterium argentoratense DSM 44202, Isolated from a Human Throat Specimen.</title>
        <authorList>
            <person name="Bomholt C."/>
            <person name="Glaub A."/>
            <person name="Gravermann K."/>
            <person name="Albersmeier A."/>
            <person name="Brinkrolf K."/>
            <person name="Ruckert C."/>
            <person name="Tauch A."/>
        </authorList>
    </citation>
    <scope>NUCLEOTIDE SEQUENCE [LARGE SCALE GENOMIC DNA]</scope>
    <source>
        <strain evidence="1">DSM 44202</strain>
    </source>
</reference>
<dbReference type="AlphaFoldDB" id="U3GT96"/>
<dbReference type="HOGENOM" id="CLU_2022817_0_0_11"/>
<keyword evidence="2" id="KW-1185">Reference proteome</keyword>
<organism evidence="1 2">
    <name type="scientific">Corynebacterium argentoratense DSM 44202</name>
    <dbReference type="NCBI Taxonomy" id="1348662"/>
    <lineage>
        <taxon>Bacteria</taxon>
        <taxon>Bacillati</taxon>
        <taxon>Actinomycetota</taxon>
        <taxon>Actinomycetes</taxon>
        <taxon>Mycobacteriales</taxon>
        <taxon>Corynebacteriaceae</taxon>
        <taxon>Corynebacterium</taxon>
    </lineage>
</organism>
<name>U3GT96_9CORY</name>
<dbReference type="EMBL" id="CP006365">
    <property type="protein sequence ID" value="AGU14670.1"/>
    <property type="molecule type" value="Genomic_DNA"/>
</dbReference>
<dbReference type="STRING" id="1348662.CARG_02555"/>
<evidence type="ECO:0000313" key="1">
    <source>
        <dbReference type="EMBL" id="AGU14670.1"/>
    </source>
</evidence>
<evidence type="ECO:0000313" key="2">
    <source>
        <dbReference type="Proteomes" id="UP000016943"/>
    </source>
</evidence>
<dbReference type="PATRIC" id="fig|1348662.3.peg.504"/>